<gene>
    <name evidence="1" type="ordered locus">HRM2_48640</name>
</gene>
<name>C0QIG8_DESAH</name>
<accession>C0QIG8</accession>
<keyword evidence="2" id="KW-1185">Reference proteome</keyword>
<dbReference type="AlphaFoldDB" id="C0QIG8"/>
<dbReference type="Proteomes" id="UP000000442">
    <property type="component" value="Chromosome"/>
</dbReference>
<evidence type="ECO:0000313" key="1">
    <source>
        <dbReference type="EMBL" id="ACN17912.1"/>
    </source>
</evidence>
<dbReference type="OrthoDB" id="9769064at2"/>
<sequence>MVDIFQAQRVSLESFNRNVYNLALISTEDKKNNPHLKVSLTARSSYAPWFRSDFTGFEIATGEMATFTLLEDVAAMAAEYWREEGERPL</sequence>
<dbReference type="eggNOG" id="COG1085">
    <property type="taxonomic scope" value="Bacteria"/>
</dbReference>
<protein>
    <submittedName>
        <fullName evidence="1">Uncharacterized protein</fullName>
    </submittedName>
</protein>
<organism evidence="1 2">
    <name type="scientific">Desulforapulum autotrophicum (strain ATCC 43914 / DSM 3382 / VKM B-1955 / HRM2)</name>
    <name type="common">Desulfobacterium autotrophicum</name>
    <dbReference type="NCBI Taxonomy" id="177437"/>
    <lineage>
        <taxon>Bacteria</taxon>
        <taxon>Pseudomonadati</taxon>
        <taxon>Thermodesulfobacteriota</taxon>
        <taxon>Desulfobacteria</taxon>
        <taxon>Desulfobacterales</taxon>
        <taxon>Desulfobacteraceae</taxon>
        <taxon>Desulforapulum</taxon>
    </lineage>
</organism>
<dbReference type="KEGG" id="dat:HRM2_48640"/>
<dbReference type="EMBL" id="CP001087">
    <property type="protein sequence ID" value="ACN17912.1"/>
    <property type="molecule type" value="Genomic_DNA"/>
</dbReference>
<reference evidence="1 2" key="1">
    <citation type="journal article" date="2009" name="Environ. Microbiol.">
        <title>Genome sequence of Desulfobacterium autotrophicum HRM2, a marine sulfate reducer oxidizing organic carbon completely to carbon dioxide.</title>
        <authorList>
            <person name="Strittmatter A.W."/>
            <person name="Liesegang H."/>
            <person name="Rabus R."/>
            <person name="Decker I."/>
            <person name="Amann J."/>
            <person name="Andres S."/>
            <person name="Henne A."/>
            <person name="Fricke W.F."/>
            <person name="Martinez-Arias R."/>
            <person name="Bartels D."/>
            <person name="Goesmann A."/>
            <person name="Krause L."/>
            <person name="Puehler A."/>
            <person name="Klenk H.P."/>
            <person name="Richter M."/>
            <person name="Schuler M."/>
            <person name="Gloeckner F.O."/>
            <person name="Meyerdierks A."/>
            <person name="Gottschalk G."/>
            <person name="Amann R."/>
        </authorList>
    </citation>
    <scope>NUCLEOTIDE SEQUENCE [LARGE SCALE GENOMIC DNA]</scope>
    <source>
        <strain evidence="2">ATCC 43914 / DSM 3382 / HRM2</strain>
    </source>
</reference>
<dbReference type="HOGENOM" id="CLU_2449752_0_0_7"/>
<proteinExistence type="predicted"/>
<evidence type="ECO:0000313" key="2">
    <source>
        <dbReference type="Proteomes" id="UP000000442"/>
    </source>
</evidence>
<dbReference type="STRING" id="177437.HRM2_48640"/>